<reference evidence="3 4" key="1">
    <citation type="submission" date="2021-09" db="EMBL/GenBank/DDBJ databases">
        <title>The complete genome sequence of a new microorganism.</title>
        <authorList>
            <person name="Zi Z."/>
        </authorList>
    </citation>
    <scope>NUCLEOTIDE SEQUENCE [LARGE SCALE GENOMIC DNA]</scope>
    <source>
        <strain evidence="3 4">WGZ8</strain>
    </source>
</reference>
<dbReference type="Gene3D" id="3.30.1150.10">
    <property type="match status" value="1"/>
</dbReference>
<protein>
    <recommendedName>
        <fullName evidence="5">TonB C-terminal domain-containing protein</fullName>
    </recommendedName>
</protein>
<gene>
    <name evidence="3" type="ORF">K9B37_23015</name>
</gene>
<feature type="signal peptide" evidence="2">
    <location>
        <begin position="1"/>
        <end position="28"/>
    </location>
</feature>
<comment type="caution">
    <text evidence="3">The sequence shown here is derived from an EMBL/GenBank/DDBJ whole genome shotgun (WGS) entry which is preliminary data.</text>
</comment>
<dbReference type="Proteomes" id="UP000704176">
    <property type="component" value="Unassembled WGS sequence"/>
</dbReference>
<evidence type="ECO:0000256" key="1">
    <source>
        <dbReference type="SAM" id="MobiDB-lite"/>
    </source>
</evidence>
<keyword evidence="4" id="KW-1185">Reference proteome</keyword>
<dbReference type="RefSeq" id="WP_224315901.1">
    <property type="nucleotide sequence ID" value="NZ_JAIRBM010000028.1"/>
</dbReference>
<feature type="compositionally biased region" description="Basic and acidic residues" evidence="1">
    <location>
        <begin position="32"/>
        <end position="45"/>
    </location>
</feature>
<evidence type="ECO:0000313" key="4">
    <source>
        <dbReference type="Proteomes" id="UP000704176"/>
    </source>
</evidence>
<sequence length="168" mass="18486">MTIPATRSARRLIAAFLLAAAWAGPVAAQDLSPREDHDDPLRRLDPSPSLPEGINGTIRPGEGERTEKIDNLNGIFSALQACWRPPAGSGFSGQEVTLRIAFKRNGDVLGKPRITYYRAGNMPDQREPFTRSIQEAFTRCTPLPFSEKLGGAVAGRIFTFRFSDTRPM</sequence>
<feature type="chain" id="PRO_5047527930" description="TonB C-terminal domain-containing protein" evidence="2">
    <location>
        <begin position="29"/>
        <end position="168"/>
    </location>
</feature>
<accession>A0ABS7VU97</accession>
<proteinExistence type="predicted"/>
<keyword evidence="2" id="KW-0732">Signal</keyword>
<evidence type="ECO:0000313" key="3">
    <source>
        <dbReference type="EMBL" id="MBZ6079130.1"/>
    </source>
</evidence>
<organism evidence="3 4">
    <name type="scientific">Microvirga puerhi</name>
    <dbReference type="NCBI Taxonomy" id="2876078"/>
    <lineage>
        <taxon>Bacteria</taxon>
        <taxon>Pseudomonadati</taxon>
        <taxon>Pseudomonadota</taxon>
        <taxon>Alphaproteobacteria</taxon>
        <taxon>Hyphomicrobiales</taxon>
        <taxon>Methylobacteriaceae</taxon>
        <taxon>Microvirga</taxon>
    </lineage>
</organism>
<feature type="region of interest" description="Disordered" evidence="1">
    <location>
        <begin position="30"/>
        <end position="64"/>
    </location>
</feature>
<evidence type="ECO:0008006" key="5">
    <source>
        <dbReference type="Google" id="ProtNLM"/>
    </source>
</evidence>
<dbReference type="EMBL" id="JAIRBM010000028">
    <property type="protein sequence ID" value="MBZ6079130.1"/>
    <property type="molecule type" value="Genomic_DNA"/>
</dbReference>
<evidence type="ECO:0000256" key="2">
    <source>
        <dbReference type="SAM" id="SignalP"/>
    </source>
</evidence>
<name>A0ABS7VU97_9HYPH</name>